<name>A0A7Y9WHB6_9BURK</name>
<dbReference type="Proteomes" id="UP000572540">
    <property type="component" value="Unassembled WGS sequence"/>
</dbReference>
<gene>
    <name evidence="1" type="ORF">GGD41_007464</name>
</gene>
<dbReference type="Pfam" id="PF19562">
    <property type="entry name" value="DUF6084"/>
    <property type="match status" value="1"/>
</dbReference>
<dbReference type="AlphaFoldDB" id="A0A7Y9WHB6"/>
<reference evidence="1 2" key="1">
    <citation type="submission" date="2020-07" db="EMBL/GenBank/DDBJ databases">
        <title>Exploring microbial biodiversity for novel pathways involved in the catabolism of aromatic compounds derived from lignin.</title>
        <authorList>
            <person name="Elkins J."/>
        </authorList>
    </citation>
    <scope>NUCLEOTIDE SEQUENCE [LARGE SCALE GENOMIC DNA]</scope>
    <source>
        <strain evidence="1 2">H2C3B</strain>
    </source>
</reference>
<evidence type="ECO:0000313" key="1">
    <source>
        <dbReference type="EMBL" id="NYH20236.1"/>
    </source>
</evidence>
<organism evidence="1 2">
    <name type="scientific">Paraburkholderia bryophila</name>
    <dbReference type="NCBI Taxonomy" id="420952"/>
    <lineage>
        <taxon>Bacteria</taxon>
        <taxon>Pseudomonadati</taxon>
        <taxon>Pseudomonadota</taxon>
        <taxon>Betaproteobacteria</taxon>
        <taxon>Burkholderiales</taxon>
        <taxon>Burkholderiaceae</taxon>
        <taxon>Paraburkholderia</taxon>
    </lineage>
</organism>
<accession>A0A7Y9WHB6</accession>
<dbReference type="InterPro" id="IPR045730">
    <property type="entry name" value="DUF6084"/>
</dbReference>
<protein>
    <submittedName>
        <fullName evidence="1">Uncharacterized protein</fullName>
    </submittedName>
</protein>
<dbReference type="RefSeq" id="WP_179704113.1">
    <property type="nucleotide sequence ID" value="NZ_JACCAU010000001.1"/>
</dbReference>
<comment type="caution">
    <text evidence="1">The sequence shown here is derived from an EMBL/GenBank/DDBJ whole genome shotgun (WGS) entry which is preliminary data.</text>
</comment>
<proteinExistence type="predicted"/>
<evidence type="ECO:0000313" key="2">
    <source>
        <dbReference type="Proteomes" id="UP000572540"/>
    </source>
</evidence>
<sequence length="223" mass="25077">MPDLGFTVESAEVAPFAAAPLMMFRLRIVDTSPHAVSVTSAHEAVASITLQCQIQIEATRRRYTPAEQYGLEDLFGAPPRWGETLRTLLWTHTFVVVPPFTGECTVNLPVPCSYDFNVAASKYFYGLEDGEIPLLLQFSGTVFYREADGALQAAPIPWHKDAAFRMPVALWRDMMARYYPNGAWLSLHREVFDRLARFKTRRGLTSWDQAVASLLDGLEEDIS</sequence>
<dbReference type="EMBL" id="JACCAU010000001">
    <property type="protein sequence ID" value="NYH20236.1"/>
    <property type="molecule type" value="Genomic_DNA"/>
</dbReference>